<name>A0A9W9TEN1_9EURO</name>
<reference evidence="1" key="2">
    <citation type="journal article" date="2023" name="IMA Fungus">
        <title>Comparative genomic study of the Penicillium genus elucidates a diverse pangenome and 15 lateral gene transfer events.</title>
        <authorList>
            <person name="Petersen C."/>
            <person name="Sorensen T."/>
            <person name="Nielsen M.R."/>
            <person name="Sondergaard T.E."/>
            <person name="Sorensen J.L."/>
            <person name="Fitzpatrick D.A."/>
            <person name="Frisvad J.C."/>
            <person name="Nielsen K.L."/>
        </authorList>
    </citation>
    <scope>NUCLEOTIDE SEQUENCE</scope>
    <source>
        <strain evidence="1">IBT 19713</strain>
    </source>
</reference>
<dbReference type="RefSeq" id="XP_058326449.1">
    <property type="nucleotide sequence ID" value="XM_058478119.1"/>
</dbReference>
<keyword evidence="2" id="KW-1185">Reference proteome</keyword>
<accession>A0A9W9TEN1</accession>
<protein>
    <submittedName>
        <fullName evidence="1">Uncharacterized protein</fullName>
    </submittedName>
</protein>
<dbReference type="GeneID" id="83205422"/>
<comment type="caution">
    <text evidence="1">The sequence shown here is derived from an EMBL/GenBank/DDBJ whole genome shotgun (WGS) entry which is preliminary data.</text>
</comment>
<dbReference type="EMBL" id="JAPQKS010000007">
    <property type="protein sequence ID" value="KAJ5219619.1"/>
    <property type="molecule type" value="Genomic_DNA"/>
</dbReference>
<dbReference type="OrthoDB" id="406765at2759"/>
<proteinExistence type="predicted"/>
<gene>
    <name evidence="1" type="ORF">N7468_008823</name>
</gene>
<dbReference type="AlphaFoldDB" id="A0A9W9TEN1"/>
<evidence type="ECO:0000313" key="1">
    <source>
        <dbReference type="EMBL" id="KAJ5219619.1"/>
    </source>
</evidence>
<sequence length="164" mass="18620">MLNGNGSSNGAKDEAQDANGVQGLLDHDFHSAWGSNYSMRGFVADERARELWKQYCNDPSAIERQYHLLLNEYTETFQKFFKGYWPISLHSHVSDVLVPTTMATLILNTASTSPLIIESPELSPMILDEPEPKRIQSFVRNLLGWKDVHVQSPRFAIVEGDLRR</sequence>
<evidence type="ECO:0000313" key="2">
    <source>
        <dbReference type="Proteomes" id="UP001150941"/>
    </source>
</evidence>
<reference evidence="1" key="1">
    <citation type="submission" date="2022-11" db="EMBL/GenBank/DDBJ databases">
        <authorList>
            <person name="Petersen C."/>
        </authorList>
    </citation>
    <scope>NUCLEOTIDE SEQUENCE</scope>
    <source>
        <strain evidence="1">IBT 19713</strain>
    </source>
</reference>
<organism evidence="1 2">
    <name type="scientific">Penicillium chermesinum</name>
    <dbReference type="NCBI Taxonomy" id="63820"/>
    <lineage>
        <taxon>Eukaryota</taxon>
        <taxon>Fungi</taxon>
        <taxon>Dikarya</taxon>
        <taxon>Ascomycota</taxon>
        <taxon>Pezizomycotina</taxon>
        <taxon>Eurotiomycetes</taxon>
        <taxon>Eurotiomycetidae</taxon>
        <taxon>Eurotiales</taxon>
        <taxon>Aspergillaceae</taxon>
        <taxon>Penicillium</taxon>
    </lineage>
</organism>
<dbReference type="Proteomes" id="UP001150941">
    <property type="component" value="Unassembled WGS sequence"/>
</dbReference>